<comment type="pathway">
    <text evidence="2">Cofactor biosynthesis; thiamine diphosphate biosynthesis.</text>
</comment>
<evidence type="ECO:0000313" key="14">
    <source>
        <dbReference type="EMBL" id="TSH96813.1"/>
    </source>
</evidence>
<feature type="chain" id="PRO_5022117165" description="Thiamine pyrimidine synthase" evidence="12">
    <location>
        <begin position="27"/>
        <end position="350"/>
    </location>
</feature>
<organism evidence="14 15">
    <name type="scientific">Verticiella sediminum</name>
    <dbReference type="NCBI Taxonomy" id="1247510"/>
    <lineage>
        <taxon>Bacteria</taxon>
        <taxon>Pseudomonadati</taxon>
        <taxon>Pseudomonadota</taxon>
        <taxon>Betaproteobacteria</taxon>
        <taxon>Burkholderiales</taxon>
        <taxon>Alcaligenaceae</taxon>
        <taxon>Verticiella</taxon>
    </lineage>
</organism>
<proteinExistence type="inferred from homology"/>
<dbReference type="PANTHER" id="PTHR31528">
    <property type="entry name" value="4-AMINO-5-HYDROXYMETHYL-2-METHYLPYRIMIDINE PHOSPHATE SYNTHASE THI11-RELATED"/>
    <property type="match status" value="1"/>
</dbReference>
<evidence type="ECO:0000256" key="9">
    <source>
        <dbReference type="ARBA" id="ARBA00023004"/>
    </source>
</evidence>
<evidence type="ECO:0000256" key="8">
    <source>
        <dbReference type="ARBA" id="ARBA00022977"/>
    </source>
</evidence>
<evidence type="ECO:0000256" key="4">
    <source>
        <dbReference type="ARBA" id="ARBA00011738"/>
    </source>
</evidence>
<sequence>MFGKLKCSTAVFLAAGGLMLAHVANAADKVVYALTTSNISVGNAAQSSIPVGMEYWKNEGLDVGVIGLAGTMLGVQQIATGAVQFATAGPEAVLIARQKGLPIVAVYVMSTPIYETVVTDDNIKSFKDLKGATIGLPEMASGSLPYARSAVKDAGLDPDKDVKFISVGLGSSAANAIRQKEIAAWSVWDTGVAALENSGFKFTKIDPPWLSKMPGNVIITHEDMVKNHPDVVVKFLRGLAKATVFSLANPEATVRNHWEMYPATKPQEMTPQTFADSLHIYESRASRMVKAPGRKWGENVDAEWGNILLYSVESLGDADTMRASYTNQFIDEVNDFDEEAVIAEAKASKW</sequence>
<reference evidence="14 15" key="1">
    <citation type="submission" date="2019-07" db="EMBL/GenBank/DDBJ databases">
        <title>Qingshengfaniella alkalisoli gen. nov., sp. nov., isolated from saline soil.</title>
        <authorList>
            <person name="Xu L."/>
            <person name="Huang X.-X."/>
            <person name="Sun J.-Q."/>
        </authorList>
    </citation>
    <scope>NUCLEOTIDE SEQUENCE [LARGE SCALE GENOMIC DNA]</scope>
    <source>
        <strain evidence="14 15">DSM 27279</strain>
    </source>
</reference>
<evidence type="ECO:0000313" key="15">
    <source>
        <dbReference type="Proteomes" id="UP000318405"/>
    </source>
</evidence>
<dbReference type="GO" id="GO:0016740">
    <property type="term" value="F:transferase activity"/>
    <property type="evidence" value="ECO:0007669"/>
    <property type="project" value="UniProtKB-KW"/>
</dbReference>
<comment type="function">
    <text evidence="1">Responsible for the formation of the pyrimidine heterocycle in the thiamine biosynthesis pathway. Catalyzes the formation of hydroxymethylpyrimidine phosphate (HMP-P) from histidine and pyridoxal phosphate (PLP). The protein uses PLP and the active site histidine to form HMP-P, generating an inactive enzyme. The enzyme can only undergo a single turnover, which suggests it is a suicide enzyme.</text>
</comment>
<dbReference type="PANTHER" id="PTHR31528:SF1">
    <property type="entry name" value="4-AMINO-5-HYDROXYMETHYL-2-METHYLPYRIMIDINE PHOSPHATE SYNTHASE THI11-RELATED"/>
    <property type="match status" value="1"/>
</dbReference>
<dbReference type="Gene3D" id="3.40.190.10">
    <property type="entry name" value="Periplasmic binding protein-like II"/>
    <property type="match status" value="2"/>
</dbReference>
<keyword evidence="12" id="KW-0732">Signal</keyword>
<dbReference type="OrthoDB" id="9780180at2"/>
<evidence type="ECO:0000256" key="11">
    <source>
        <dbReference type="ARBA" id="ARBA00048179"/>
    </source>
</evidence>
<feature type="domain" description="SsuA/THI5-like" evidence="13">
    <location>
        <begin position="55"/>
        <end position="252"/>
    </location>
</feature>
<evidence type="ECO:0000256" key="10">
    <source>
        <dbReference type="ARBA" id="ARBA00033171"/>
    </source>
</evidence>
<dbReference type="Pfam" id="PF09084">
    <property type="entry name" value="NMT1"/>
    <property type="match status" value="1"/>
</dbReference>
<feature type="signal peptide" evidence="12">
    <location>
        <begin position="1"/>
        <end position="26"/>
    </location>
</feature>
<keyword evidence="6" id="KW-0479">Metal-binding</keyword>
<comment type="similarity">
    <text evidence="3">Belongs to the NMT1/THI5 family.</text>
</comment>
<dbReference type="SUPFAM" id="SSF53850">
    <property type="entry name" value="Periplasmic binding protein-like II"/>
    <property type="match status" value="1"/>
</dbReference>
<evidence type="ECO:0000256" key="5">
    <source>
        <dbReference type="ARBA" id="ARBA00022679"/>
    </source>
</evidence>
<comment type="catalytic activity">
    <reaction evidence="11">
        <text>N(6)-(pyridoxal phosphate)-L-lysyl-[4-amino-5-hydroxymethyl-2-methylpyrimidine phosphate synthase] + L-histidyl-[4-amino-5-hydroxymethyl-2-methylpyrimidine phosphate synthase] + 2 Fe(3+) + 4 H2O = L-lysyl-[4-amino-5-hydroxymethyl-2-methylpyrimidine phosphate synthase] + (2S)-2-amino-5-hydroxy-4-oxopentanoyl-[4-amino-5-hydroxymethyl-2-methylpyrimidine phosphate synthase] + 4-amino-2-methyl-5-(phosphooxymethyl)pyrimidine + 3-oxopropanoate + 2 Fe(2+) + 2 H(+)</text>
        <dbReference type="Rhea" id="RHEA:65756"/>
        <dbReference type="Rhea" id="RHEA-COMP:16892"/>
        <dbReference type="Rhea" id="RHEA-COMP:16893"/>
        <dbReference type="Rhea" id="RHEA-COMP:16894"/>
        <dbReference type="Rhea" id="RHEA-COMP:16895"/>
        <dbReference type="ChEBI" id="CHEBI:15377"/>
        <dbReference type="ChEBI" id="CHEBI:15378"/>
        <dbReference type="ChEBI" id="CHEBI:29033"/>
        <dbReference type="ChEBI" id="CHEBI:29034"/>
        <dbReference type="ChEBI" id="CHEBI:29969"/>
        <dbReference type="ChEBI" id="CHEBI:29979"/>
        <dbReference type="ChEBI" id="CHEBI:33190"/>
        <dbReference type="ChEBI" id="CHEBI:58354"/>
        <dbReference type="ChEBI" id="CHEBI:143915"/>
        <dbReference type="ChEBI" id="CHEBI:157692"/>
    </reaction>
    <physiologicalReaction direction="left-to-right" evidence="11">
        <dbReference type="Rhea" id="RHEA:65757"/>
    </physiologicalReaction>
</comment>
<comment type="caution">
    <text evidence="14">The sequence shown here is derived from an EMBL/GenBank/DDBJ whole genome shotgun (WGS) entry which is preliminary data.</text>
</comment>
<dbReference type="InterPro" id="IPR015168">
    <property type="entry name" value="SsuA/THI5"/>
</dbReference>
<dbReference type="RefSeq" id="WP_143947674.1">
    <property type="nucleotide sequence ID" value="NZ_BAABMB010000002.1"/>
</dbReference>
<dbReference type="EMBL" id="VLTJ01000013">
    <property type="protein sequence ID" value="TSH96813.1"/>
    <property type="molecule type" value="Genomic_DNA"/>
</dbReference>
<dbReference type="GO" id="GO:0009228">
    <property type="term" value="P:thiamine biosynthetic process"/>
    <property type="evidence" value="ECO:0007669"/>
    <property type="project" value="UniProtKB-KW"/>
</dbReference>
<name>A0A556AV31_9BURK</name>
<evidence type="ECO:0000256" key="12">
    <source>
        <dbReference type="SAM" id="SignalP"/>
    </source>
</evidence>
<evidence type="ECO:0000256" key="6">
    <source>
        <dbReference type="ARBA" id="ARBA00022723"/>
    </source>
</evidence>
<evidence type="ECO:0000256" key="3">
    <source>
        <dbReference type="ARBA" id="ARBA00009406"/>
    </source>
</evidence>
<dbReference type="Proteomes" id="UP000318405">
    <property type="component" value="Unassembled WGS sequence"/>
</dbReference>
<evidence type="ECO:0000256" key="2">
    <source>
        <dbReference type="ARBA" id="ARBA00004948"/>
    </source>
</evidence>
<dbReference type="InterPro" id="IPR027939">
    <property type="entry name" value="NMT1/THI5"/>
</dbReference>
<keyword evidence="7" id="KW-0663">Pyridoxal phosphate</keyword>
<dbReference type="AlphaFoldDB" id="A0A556AV31"/>
<dbReference type="GO" id="GO:0046872">
    <property type="term" value="F:metal ion binding"/>
    <property type="evidence" value="ECO:0007669"/>
    <property type="project" value="UniProtKB-KW"/>
</dbReference>
<comment type="subunit">
    <text evidence="4">Homodimer.</text>
</comment>
<protein>
    <recommendedName>
        <fullName evidence="10">Thiamine pyrimidine synthase</fullName>
    </recommendedName>
</protein>
<keyword evidence="8" id="KW-0784">Thiamine biosynthesis</keyword>
<accession>A0A556AV31</accession>
<keyword evidence="9" id="KW-0408">Iron</keyword>
<evidence type="ECO:0000256" key="7">
    <source>
        <dbReference type="ARBA" id="ARBA00022898"/>
    </source>
</evidence>
<evidence type="ECO:0000256" key="1">
    <source>
        <dbReference type="ARBA" id="ARBA00003469"/>
    </source>
</evidence>
<gene>
    <name evidence="14" type="ORF">FOZ76_08280</name>
</gene>
<evidence type="ECO:0000259" key="13">
    <source>
        <dbReference type="Pfam" id="PF09084"/>
    </source>
</evidence>
<keyword evidence="5" id="KW-0808">Transferase</keyword>
<keyword evidence="15" id="KW-1185">Reference proteome</keyword>